<dbReference type="STRING" id="1069680.M7P754"/>
<dbReference type="EMBL" id="AFWA02000009">
    <property type="protein sequence ID" value="EMR09705.1"/>
    <property type="molecule type" value="Genomic_DNA"/>
</dbReference>
<reference evidence="3" key="1">
    <citation type="journal article" date="2016" name="Nat. Commun.">
        <title>Genome analysis of three Pneumocystis species reveals adaptation mechanisms to life exclusively in mammalian hosts.</title>
        <authorList>
            <person name="Ma L."/>
            <person name="Chen Z."/>
            <person name="Huang D.W."/>
            <person name="Kutty G."/>
            <person name="Ishihara M."/>
            <person name="Wang H."/>
            <person name="Abouelleil A."/>
            <person name="Bishop L."/>
            <person name="Davey E."/>
            <person name="Deng R."/>
            <person name="Deng X."/>
            <person name="Fan L."/>
            <person name="Fantoni G."/>
            <person name="Fitzgerald M."/>
            <person name="Gogineni E."/>
            <person name="Goldberg J.M."/>
            <person name="Handley G."/>
            <person name="Hu X."/>
            <person name="Huber C."/>
            <person name="Jiao X."/>
            <person name="Jones K."/>
            <person name="Levin J.Z."/>
            <person name="Liu Y."/>
            <person name="Macdonald P."/>
            <person name="Melnikov A."/>
            <person name="Raley C."/>
            <person name="Sassi M."/>
            <person name="Sherman B.T."/>
            <person name="Song X."/>
            <person name="Sykes S."/>
            <person name="Tran B."/>
            <person name="Walsh L."/>
            <person name="Xia Y."/>
            <person name="Yang J."/>
            <person name="Young S."/>
            <person name="Zeng Q."/>
            <person name="Zheng X."/>
            <person name="Stephens R."/>
            <person name="Nusbaum C."/>
            <person name="Birren B.W."/>
            <person name="Azadi P."/>
            <person name="Lempicki R.A."/>
            <person name="Cuomo C.A."/>
            <person name="Kovacs J.A."/>
        </authorList>
    </citation>
    <scope>NUCLEOTIDE SEQUENCE [LARGE SCALE GENOMIC DNA]</scope>
    <source>
        <strain evidence="3">B123</strain>
    </source>
</reference>
<dbReference type="Proteomes" id="UP000011958">
    <property type="component" value="Unassembled WGS sequence"/>
</dbReference>
<name>M7P754_PNEMU</name>
<evidence type="ECO:0000313" key="2">
    <source>
        <dbReference type="EMBL" id="EMR09705.1"/>
    </source>
</evidence>
<dbReference type="OrthoDB" id="5365845at2759"/>
<organism evidence="2 3">
    <name type="scientific">Pneumocystis murina (strain B123)</name>
    <name type="common">Mouse pneumocystis pneumonia agent</name>
    <name type="synonym">Pneumocystis carinii f. sp. muris</name>
    <dbReference type="NCBI Taxonomy" id="1069680"/>
    <lineage>
        <taxon>Eukaryota</taxon>
        <taxon>Fungi</taxon>
        <taxon>Dikarya</taxon>
        <taxon>Ascomycota</taxon>
        <taxon>Taphrinomycotina</taxon>
        <taxon>Pneumocystomycetes</taxon>
        <taxon>Pneumocystaceae</taxon>
        <taxon>Pneumocystis</taxon>
    </lineage>
</organism>
<feature type="region of interest" description="Disordered" evidence="1">
    <location>
        <begin position="428"/>
        <end position="465"/>
    </location>
</feature>
<dbReference type="RefSeq" id="XP_007873866.1">
    <property type="nucleotide sequence ID" value="XM_007875675.1"/>
</dbReference>
<protein>
    <recommendedName>
        <fullName evidence="4">TFIIS N-terminal domain-containing protein</fullName>
    </recommendedName>
</protein>
<comment type="caution">
    <text evidence="2">The sequence shown here is derived from an EMBL/GenBank/DDBJ whole genome shotgun (WGS) entry which is preliminary data.</text>
</comment>
<dbReference type="AlphaFoldDB" id="M7P754"/>
<gene>
    <name evidence="2" type="ORF">PNEG_01892</name>
</gene>
<proteinExistence type="predicted"/>
<dbReference type="eggNOG" id="ENOG502S92D">
    <property type="taxonomic scope" value="Eukaryota"/>
</dbReference>
<evidence type="ECO:0008006" key="4">
    <source>
        <dbReference type="Google" id="ProtNLM"/>
    </source>
</evidence>
<evidence type="ECO:0000256" key="1">
    <source>
        <dbReference type="SAM" id="MobiDB-lite"/>
    </source>
</evidence>
<dbReference type="VEuPathDB" id="FungiDB:PNEG_01892"/>
<evidence type="ECO:0000313" key="3">
    <source>
        <dbReference type="Proteomes" id="UP000011958"/>
    </source>
</evidence>
<feature type="compositionally biased region" description="Polar residues" evidence="1">
    <location>
        <begin position="454"/>
        <end position="465"/>
    </location>
</feature>
<keyword evidence="3" id="KW-1185">Reference proteome</keyword>
<sequence length="868" mass="97887">MNLSDSNISTELSTSSHVTAFSGLKDNEDDSSSNLETTYPENISLDNTLLLKNSLSNTLSLEKPLENVFRSNNMLNNVLNSLSKNVIDTPVLLTSALQAPTLQTNMETQKSTSLNISSNLPLNAVYTHKKDQTIDFLANDSKHIFEEMVQRKQKKELSDAMYNKKINSNTSTLSNKISNHNMDILLDDKTYDSCDYNTDFSKYYETNENEDEISQESKNIPFKFPGIPIPNLPFATIMDTQADNLHLEKTTIQNKVNIIKKNETPILKNQLRPKDPEDLLRYELRKCFSVYAVTGDTRSCVRTVYDLMKDIVEDKTKIAMLEILKGGIKDDIVEAFIENKQVLGRIRNWLVNAINEKKNMVIIAILKIMNILKLDSSILAELKMGKPIIILAKKSENETVKQLSIKWLEAAEKSLSLEKPIENSTAVNVPPISMTEDTSKKKQKTVSNDPVFKSSVTPKPTSTKPVVKSQKVQAVANTDFFKNLSTSTAKASQKPSLSSVLAQIKAPKKQNTTQPQVIETISSISKKFTSVLEEVPGCQPTPETITPNTNIVLDDVPKKKRKCVSWKSDDTLVEIRVFEPIEPEDTDDTYIHISREFKNARDLDIYEGRAAFSKTHNIEDDMMTWREPEDIDFSHLESQLSKLGPKRGGISKCDSDEYKIQEERERFVFLVSYLYEKDIPHSPTEPNANSDGFFTETKIIPLPSDMKDLHTSDYLFQHNQGSANNLSFSNINQNTIPLTNSSSFNNTQANITSILQNLLNASGQATLNNPSSIPSVPQTMQYFPLPSSTFSPVNIANITNILQILQQTQKKPLQSSLPTPTVSSTASPFNFNALLGGQQKNLSYTDWNERNDISRSRDKRHRTQRRRR</sequence>
<dbReference type="GeneID" id="19895586"/>
<dbReference type="HOGENOM" id="CLU_330408_0_0_1"/>
<accession>M7P754</accession>